<comment type="caution">
    <text evidence="2">The sequence shown here is derived from an EMBL/GenBank/DDBJ whole genome shotgun (WGS) entry which is preliminary data.</text>
</comment>
<reference evidence="4" key="2">
    <citation type="journal article" date="2019" name="Int. J. Syst. Evol. Microbiol.">
        <title>The Global Catalogue of Microorganisms (GCM) 10K type strain sequencing project: providing services to taxonomists for standard genome sequencing and annotation.</title>
        <authorList>
            <consortium name="The Broad Institute Genomics Platform"/>
            <consortium name="The Broad Institute Genome Sequencing Center for Infectious Disease"/>
            <person name="Wu L."/>
            <person name="Ma J."/>
        </authorList>
    </citation>
    <scope>NUCLEOTIDE SEQUENCE [LARGE SCALE GENOMIC DNA]</scope>
    <source>
        <strain evidence="4">CCUG 53915</strain>
    </source>
</reference>
<evidence type="ECO:0000313" key="2">
    <source>
        <dbReference type="EMBL" id="MFD1203750.1"/>
    </source>
</evidence>
<accession>A0ABW3TST7</accession>
<dbReference type="EMBL" id="JBHTLT010000007">
    <property type="protein sequence ID" value="MFD1203750.1"/>
    <property type="molecule type" value="Genomic_DNA"/>
</dbReference>
<reference evidence="2" key="1">
    <citation type="journal article" date="2014" name="Int. J. Syst. Evol. Microbiol.">
        <title>Complete genome of a new Firmicutes species belonging to the dominant human colonic microbiota ('Ruminococcus bicirculans') reveals two chromosomes and a selective capacity to utilize plant glucans.</title>
        <authorList>
            <consortium name="NISC Comparative Sequencing Program"/>
            <person name="Wegmann U."/>
            <person name="Louis P."/>
            <person name="Goesmann A."/>
            <person name="Henrissat B."/>
            <person name="Duncan S.H."/>
            <person name="Flint H.J."/>
        </authorList>
    </citation>
    <scope>NUCLEOTIDE SEQUENCE</scope>
    <source>
        <strain evidence="2">CCUG 53915</strain>
    </source>
</reference>
<dbReference type="Proteomes" id="UP001597231">
    <property type="component" value="Unassembled WGS sequence"/>
</dbReference>
<protein>
    <submittedName>
        <fullName evidence="2">Uncharacterized protein</fullName>
    </submittedName>
</protein>
<evidence type="ECO:0000313" key="4">
    <source>
        <dbReference type="Proteomes" id="UP001597231"/>
    </source>
</evidence>
<feature type="coiled-coil region" evidence="1">
    <location>
        <begin position="22"/>
        <end position="49"/>
    </location>
</feature>
<proteinExistence type="predicted"/>
<sequence length="52" mass="6343">MLDTQRKKYRQLEYGISAEVNRKQALRQRQKLARELRVIKKELAGMRNEIVW</sequence>
<keyword evidence="4" id="KW-1185">Reference proteome</keyword>
<name>A0ABW3TST7_9BACL</name>
<reference evidence="2" key="3">
    <citation type="submission" date="2024-09" db="EMBL/GenBank/DDBJ databases">
        <authorList>
            <person name="Sun Q."/>
            <person name="Mori K."/>
        </authorList>
    </citation>
    <scope>NUCLEOTIDE SEQUENCE</scope>
    <source>
        <strain evidence="2">CCUG 53915</strain>
    </source>
</reference>
<dbReference type="RefSeq" id="WP_381479582.1">
    <property type="nucleotide sequence ID" value="NZ_JBHTLT010000007.1"/>
</dbReference>
<evidence type="ECO:0000256" key="1">
    <source>
        <dbReference type="SAM" id="Coils"/>
    </source>
</evidence>
<dbReference type="EMBL" id="JBHTLT010000012">
    <property type="protein sequence ID" value="MFD1203849.1"/>
    <property type="molecule type" value="Genomic_DNA"/>
</dbReference>
<organism evidence="2 4">
    <name type="scientific">Sporosarcina contaminans</name>
    <dbReference type="NCBI Taxonomy" id="633403"/>
    <lineage>
        <taxon>Bacteria</taxon>
        <taxon>Bacillati</taxon>
        <taxon>Bacillota</taxon>
        <taxon>Bacilli</taxon>
        <taxon>Bacillales</taxon>
        <taxon>Caryophanaceae</taxon>
        <taxon>Sporosarcina</taxon>
    </lineage>
</organism>
<gene>
    <name evidence="2" type="ORF">ACFQ38_01210</name>
    <name evidence="3" type="ORF">ACFQ38_01725</name>
</gene>
<keyword evidence="1" id="KW-0175">Coiled coil</keyword>
<evidence type="ECO:0000313" key="3">
    <source>
        <dbReference type="EMBL" id="MFD1203849.1"/>
    </source>
</evidence>